<accession>A0ACC1R3R7</accession>
<gene>
    <name evidence="1" type="ORF">NLG97_g2370</name>
</gene>
<evidence type="ECO:0000313" key="1">
    <source>
        <dbReference type="EMBL" id="KAJ3496839.1"/>
    </source>
</evidence>
<name>A0ACC1R3R7_9HYPO</name>
<protein>
    <submittedName>
        <fullName evidence="1">Uncharacterized protein</fullName>
    </submittedName>
</protein>
<reference evidence="1" key="1">
    <citation type="submission" date="2022-07" db="EMBL/GenBank/DDBJ databases">
        <title>Genome Sequence of Lecanicillium saksenae.</title>
        <authorList>
            <person name="Buettner E."/>
        </authorList>
    </citation>
    <scope>NUCLEOTIDE SEQUENCE</scope>
    <source>
        <strain evidence="1">VT-O1</strain>
    </source>
</reference>
<proteinExistence type="predicted"/>
<keyword evidence="2" id="KW-1185">Reference proteome</keyword>
<evidence type="ECO:0000313" key="2">
    <source>
        <dbReference type="Proteomes" id="UP001148737"/>
    </source>
</evidence>
<sequence>MAVGLDDPAFKDAAEKVKTLSTKPDNATLLKLYALFKQATVGDNETDAPGMMDFTGKAKWNAWNDVKGLSREDATQQYIELATDLIARD</sequence>
<dbReference type="EMBL" id="JANAKD010000157">
    <property type="protein sequence ID" value="KAJ3496839.1"/>
    <property type="molecule type" value="Genomic_DNA"/>
</dbReference>
<comment type="caution">
    <text evidence="1">The sequence shown here is derived from an EMBL/GenBank/DDBJ whole genome shotgun (WGS) entry which is preliminary data.</text>
</comment>
<organism evidence="1 2">
    <name type="scientific">Lecanicillium saksenae</name>
    <dbReference type="NCBI Taxonomy" id="468837"/>
    <lineage>
        <taxon>Eukaryota</taxon>
        <taxon>Fungi</taxon>
        <taxon>Dikarya</taxon>
        <taxon>Ascomycota</taxon>
        <taxon>Pezizomycotina</taxon>
        <taxon>Sordariomycetes</taxon>
        <taxon>Hypocreomycetidae</taxon>
        <taxon>Hypocreales</taxon>
        <taxon>Cordycipitaceae</taxon>
        <taxon>Lecanicillium</taxon>
    </lineage>
</organism>
<dbReference type="Proteomes" id="UP001148737">
    <property type="component" value="Unassembled WGS sequence"/>
</dbReference>